<gene>
    <name evidence="2" type="ORF">AFUS01_LOCUS14666</name>
</gene>
<comment type="caution">
    <text evidence="2">The sequence shown here is derived from an EMBL/GenBank/DDBJ whole genome shotgun (WGS) entry which is preliminary data.</text>
</comment>
<dbReference type="AlphaFoldDB" id="A0A8J2NYZ6"/>
<feature type="transmembrane region" description="Helical" evidence="1">
    <location>
        <begin position="60"/>
        <end position="85"/>
    </location>
</feature>
<keyword evidence="3" id="KW-1185">Reference proteome</keyword>
<evidence type="ECO:0000256" key="1">
    <source>
        <dbReference type="SAM" id="Phobius"/>
    </source>
</evidence>
<organism evidence="2 3">
    <name type="scientific">Allacma fusca</name>
    <dbReference type="NCBI Taxonomy" id="39272"/>
    <lineage>
        <taxon>Eukaryota</taxon>
        <taxon>Metazoa</taxon>
        <taxon>Ecdysozoa</taxon>
        <taxon>Arthropoda</taxon>
        <taxon>Hexapoda</taxon>
        <taxon>Collembola</taxon>
        <taxon>Symphypleona</taxon>
        <taxon>Sminthuridae</taxon>
        <taxon>Allacma</taxon>
    </lineage>
</organism>
<dbReference type="Proteomes" id="UP000708208">
    <property type="component" value="Unassembled WGS sequence"/>
</dbReference>
<keyword evidence="1" id="KW-0812">Transmembrane</keyword>
<keyword evidence="1" id="KW-1133">Transmembrane helix</keyword>
<dbReference type="EMBL" id="CAJVCH010125977">
    <property type="protein sequence ID" value="CAG7725719.1"/>
    <property type="molecule type" value="Genomic_DNA"/>
</dbReference>
<feature type="transmembrane region" description="Helical" evidence="1">
    <location>
        <begin position="97"/>
        <end position="120"/>
    </location>
</feature>
<proteinExistence type="predicted"/>
<reference evidence="2" key="1">
    <citation type="submission" date="2021-06" db="EMBL/GenBank/DDBJ databases">
        <authorList>
            <person name="Hodson N. C."/>
            <person name="Mongue J. A."/>
            <person name="Jaron S. K."/>
        </authorList>
    </citation>
    <scope>NUCLEOTIDE SEQUENCE</scope>
</reference>
<keyword evidence="1" id="KW-0472">Membrane</keyword>
<sequence length="192" mass="22808">MYKRWIQVFAAVDIALSCFRLGNATFHLTQKEPHKFVKPHGDFEQELNFRLYEHLDETKFLLLGVLFYILQILTLSLAIFLMISISEENGVKQIRRIHIWTGGTSVVVLIYIIYLIRRLYFVEDIMHRDNQVWYFDIAEILIRFLLAVFVNKYVSFINPGLDTFDDIDPEIRQAFQKYVFQTDDFHGPANMF</sequence>
<name>A0A8J2NYZ6_9HEXA</name>
<evidence type="ECO:0000313" key="2">
    <source>
        <dbReference type="EMBL" id="CAG7725719.1"/>
    </source>
</evidence>
<protein>
    <submittedName>
        <fullName evidence="2">Uncharacterized protein</fullName>
    </submittedName>
</protein>
<accession>A0A8J2NYZ6</accession>
<evidence type="ECO:0000313" key="3">
    <source>
        <dbReference type="Proteomes" id="UP000708208"/>
    </source>
</evidence>